<dbReference type="EMBL" id="CALNXK010000285">
    <property type="protein sequence ID" value="CAH3180857.1"/>
    <property type="molecule type" value="Genomic_DNA"/>
</dbReference>
<sequence>VSITCLFPQKKSNSFYYRNCGKNFSQKILDREANSPDIFGVTIDYNGHSPHQPLADFYQPALTNKAMYLNDNELKTLPSGIFSDLSSLWYL</sequence>
<proteinExistence type="predicted"/>
<organism evidence="1 2">
    <name type="scientific">Porites lobata</name>
    <dbReference type="NCBI Taxonomy" id="104759"/>
    <lineage>
        <taxon>Eukaryota</taxon>
        <taxon>Metazoa</taxon>
        <taxon>Cnidaria</taxon>
        <taxon>Anthozoa</taxon>
        <taxon>Hexacorallia</taxon>
        <taxon>Scleractinia</taxon>
        <taxon>Fungiina</taxon>
        <taxon>Poritidae</taxon>
        <taxon>Porites</taxon>
    </lineage>
</organism>
<reference evidence="1 2" key="1">
    <citation type="submission" date="2022-05" db="EMBL/GenBank/DDBJ databases">
        <authorList>
            <consortium name="Genoscope - CEA"/>
            <person name="William W."/>
        </authorList>
    </citation>
    <scope>NUCLEOTIDE SEQUENCE [LARGE SCALE GENOMIC DNA]</scope>
</reference>
<dbReference type="Proteomes" id="UP001159405">
    <property type="component" value="Unassembled WGS sequence"/>
</dbReference>
<keyword evidence="2" id="KW-1185">Reference proteome</keyword>
<accession>A0ABN8RNN9</accession>
<evidence type="ECO:0000313" key="2">
    <source>
        <dbReference type="Proteomes" id="UP001159405"/>
    </source>
</evidence>
<evidence type="ECO:0000313" key="1">
    <source>
        <dbReference type="EMBL" id="CAH3180857.1"/>
    </source>
</evidence>
<comment type="caution">
    <text evidence="1">The sequence shown here is derived from an EMBL/GenBank/DDBJ whole genome shotgun (WGS) entry which is preliminary data.</text>
</comment>
<gene>
    <name evidence="1" type="ORF">PLOB_00023965</name>
</gene>
<name>A0ABN8RNN9_9CNID</name>
<protein>
    <submittedName>
        <fullName evidence="1">Uncharacterized protein</fullName>
    </submittedName>
</protein>
<feature type="non-terminal residue" evidence="1">
    <location>
        <position position="1"/>
    </location>
</feature>